<dbReference type="EMBL" id="AWWV01014248">
    <property type="protein sequence ID" value="OMO58132.1"/>
    <property type="molecule type" value="Genomic_DNA"/>
</dbReference>
<accession>A0A1R3GJ76</accession>
<dbReference type="AlphaFoldDB" id="A0A1R3GJ76"/>
<comment type="caution">
    <text evidence="1">The sequence shown here is derived from an EMBL/GenBank/DDBJ whole genome shotgun (WGS) entry which is preliminary data.</text>
</comment>
<protein>
    <submittedName>
        <fullName evidence="1">Uncharacterized protein</fullName>
    </submittedName>
</protein>
<evidence type="ECO:0000313" key="1">
    <source>
        <dbReference type="EMBL" id="OMO58132.1"/>
    </source>
</evidence>
<gene>
    <name evidence="1" type="ORF">CCACVL1_25567</name>
</gene>
<keyword evidence="2" id="KW-1185">Reference proteome</keyword>
<organism evidence="1 2">
    <name type="scientific">Corchorus capsularis</name>
    <name type="common">Jute</name>
    <dbReference type="NCBI Taxonomy" id="210143"/>
    <lineage>
        <taxon>Eukaryota</taxon>
        <taxon>Viridiplantae</taxon>
        <taxon>Streptophyta</taxon>
        <taxon>Embryophyta</taxon>
        <taxon>Tracheophyta</taxon>
        <taxon>Spermatophyta</taxon>
        <taxon>Magnoliopsida</taxon>
        <taxon>eudicotyledons</taxon>
        <taxon>Gunneridae</taxon>
        <taxon>Pentapetalae</taxon>
        <taxon>rosids</taxon>
        <taxon>malvids</taxon>
        <taxon>Malvales</taxon>
        <taxon>Malvaceae</taxon>
        <taxon>Grewioideae</taxon>
        <taxon>Apeibeae</taxon>
        <taxon>Corchorus</taxon>
    </lineage>
</organism>
<evidence type="ECO:0000313" key="2">
    <source>
        <dbReference type="Proteomes" id="UP000188268"/>
    </source>
</evidence>
<reference evidence="1 2" key="1">
    <citation type="submission" date="2013-09" db="EMBL/GenBank/DDBJ databases">
        <title>Corchorus capsularis genome sequencing.</title>
        <authorList>
            <person name="Alam M."/>
            <person name="Haque M.S."/>
            <person name="Islam M.S."/>
            <person name="Emdad E.M."/>
            <person name="Islam M.M."/>
            <person name="Ahmed B."/>
            <person name="Halim A."/>
            <person name="Hossen Q.M.M."/>
            <person name="Hossain M.Z."/>
            <person name="Ahmed R."/>
            <person name="Khan M.M."/>
            <person name="Islam R."/>
            <person name="Rashid M.M."/>
            <person name="Khan S.A."/>
            <person name="Rahman M.S."/>
            <person name="Alam M."/>
        </authorList>
    </citation>
    <scope>NUCLEOTIDE SEQUENCE [LARGE SCALE GENOMIC DNA]</scope>
    <source>
        <strain evidence="2">cv. CVL-1</strain>
        <tissue evidence="1">Whole seedling</tissue>
    </source>
</reference>
<dbReference type="Proteomes" id="UP000188268">
    <property type="component" value="Unassembled WGS sequence"/>
</dbReference>
<name>A0A1R3GJ76_COCAP</name>
<sequence length="203" mass="23690">MAIDLLVKFMLLRQATTEEIRRKALAISKLRRKLKRQQSKELKMACNNQTTWRIEEFMTALVAFINGLHNWATREGWVPSIHHISPASGFESGNKNDSSSSCPWRWPPSRFHSFSYLNPIVTVTPYALMNLNLYATWEQNLKHLSCRQSTILTFNWQRQFSVSFSIPDVADYSSLVDSKNLRSFENIQSIFFALRIRHIAHNR</sequence>
<proteinExistence type="predicted"/>
<dbReference type="Gramene" id="OMO58132">
    <property type="protein sequence ID" value="OMO58132"/>
    <property type="gene ID" value="CCACVL1_25567"/>
</dbReference>